<sequence>MSSIFRYRRENGRTYHAYQDRVPPNLEFFADDLERDWNFHQPFDLIYLRMMTGSIKDWPRLFEQSFQHLNPGGWIELCDIVNPLVSDDGTLEGTHLLRWNTLLVEATDNLGVSLRSPKDYKQQLTDAGFKDVTQVEFKWPINPWPKDPKHKELGAWTQENLLQAVQALSLMSFTAGLGWSVVEVETLLALVRKDLKNREIHAYWPIWVVYGQKPE</sequence>
<name>A0AAD4ESS9_9PEZI</name>
<comment type="caution">
    <text evidence="1">The sequence shown here is derived from an EMBL/GenBank/DDBJ whole genome shotgun (WGS) entry which is preliminary data.</text>
</comment>
<dbReference type="Proteomes" id="UP001197093">
    <property type="component" value="Unassembled WGS sequence"/>
</dbReference>
<evidence type="ECO:0008006" key="3">
    <source>
        <dbReference type="Google" id="ProtNLM"/>
    </source>
</evidence>
<evidence type="ECO:0000313" key="1">
    <source>
        <dbReference type="EMBL" id="KAG7284678.1"/>
    </source>
</evidence>
<reference evidence="1" key="1">
    <citation type="submission" date="2023-02" db="EMBL/GenBank/DDBJ databases">
        <authorList>
            <person name="Palmer J.M."/>
        </authorList>
    </citation>
    <scope>NUCLEOTIDE SEQUENCE</scope>
    <source>
        <strain evidence="1">FW57</strain>
    </source>
</reference>
<evidence type="ECO:0000313" key="2">
    <source>
        <dbReference type="Proteomes" id="UP001197093"/>
    </source>
</evidence>
<proteinExistence type="predicted"/>
<dbReference type="SUPFAM" id="SSF53335">
    <property type="entry name" value="S-adenosyl-L-methionine-dependent methyltransferases"/>
    <property type="match status" value="1"/>
</dbReference>
<keyword evidence="2" id="KW-1185">Reference proteome</keyword>
<organism evidence="1 2">
    <name type="scientific">Staphylotrichum longicolle</name>
    <dbReference type="NCBI Taxonomy" id="669026"/>
    <lineage>
        <taxon>Eukaryota</taxon>
        <taxon>Fungi</taxon>
        <taxon>Dikarya</taxon>
        <taxon>Ascomycota</taxon>
        <taxon>Pezizomycotina</taxon>
        <taxon>Sordariomycetes</taxon>
        <taxon>Sordariomycetidae</taxon>
        <taxon>Sordariales</taxon>
        <taxon>Chaetomiaceae</taxon>
        <taxon>Staphylotrichum</taxon>
    </lineage>
</organism>
<dbReference type="AlphaFoldDB" id="A0AAD4ESS9"/>
<dbReference type="EMBL" id="JAHCVI010000005">
    <property type="protein sequence ID" value="KAG7284678.1"/>
    <property type="molecule type" value="Genomic_DNA"/>
</dbReference>
<dbReference type="Pfam" id="PF13489">
    <property type="entry name" value="Methyltransf_23"/>
    <property type="match status" value="1"/>
</dbReference>
<dbReference type="Gene3D" id="3.40.50.150">
    <property type="entry name" value="Vaccinia Virus protein VP39"/>
    <property type="match status" value="1"/>
</dbReference>
<protein>
    <recommendedName>
        <fullName evidence="3">Methyltransferase tdiE</fullName>
    </recommendedName>
</protein>
<accession>A0AAD4ESS9</accession>
<dbReference type="CDD" id="cd02440">
    <property type="entry name" value="AdoMet_MTases"/>
    <property type="match status" value="1"/>
</dbReference>
<gene>
    <name evidence="1" type="ORF">NEMBOFW57_009287</name>
</gene>
<dbReference type="InterPro" id="IPR029063">
    <property type="entry name" value="SAM-dependent_MTases_sf"/>
</dbReference>